<evidence type="ECO:0000256" key="9">
    <source>
        <dbReference type="ARBA" id="ARBA00049339"/>
    </source>
</evidence>
<comment type="subcellular location">
    <subcellularLocation>
        <location evidence="1 10">Cytoplasm</location>
    </subcellularLocation>
</comment>
<evidence type="ECO:0000256" key="5">
    <source>
        <dbReference type="ARBA" id="ARBA00022741"/>
    </source>
</evidence>
<reference evidence="14 15" key="1">
    <citation type="submission" date="2018-03" db="EMBL/GenBank/DDBJ databases">
        <authorList>
            <person name="Keele B.F."/>
        </authorList>
    </citation>
    <scope>NUCLEOTIDE SEQUENCE [LARGE SCALE GENOMIC DNA]</scope>
    <source>
        <strain evidence="14 15">CECT 8626</strain>
    </source>
</reference>
<evidence type="ECO:0000256" key="8">
    <source>
        <dbReference type="ARBA" id="ARBA00023146"/>
    </source>
</evidence>
<dbReference type="GO" id="GO:0005737">
    <property type="term" value="C:cytoplasm"/>
    <property type="evidence" value="ECO:0007669"/>
    <property type="project" value="UniProtKB-SubCell"/>
</dbReference>
<evidence type="ECO:0000256" key="4">
    <source>
        <dbReference type="ARBA" id="ARBA00022598"/>
    </source>
</evidence>
<dbReference type="GO" id="GO:0006420">
    <property type="term" value="P:arginyl-tRNA aminoacylation"/>
    <property type="evidence" value="ECO:0007669"/>
    <property type="project" value="UniProtKB-UniRule"/>
</dbReference>
<keyword evidence="6 10" id="KW-0067">ATP-binding</keyword>
<dbReference type="Proteomes" id="UP000244924">
    <property type="component" value="Unassembled WGS sequence"/>
</dbReference>
<proteinExistence type="inferred from homology"/>
<dbReference type="SUPFAM" id="SSF47323">
    <property type="entry name" value="Anticodon-binding domain of a subclass of class I aminoacyl-tRNA synthetases"/>
    <property type="match status" value="1"/>
</dbReference>
<dbReference type="PANTHER" id="PTHR11956:SF5">
    <property type="entry name" value="ARGININE--TRNA LIGASE, CYTOPLASMIC"/>
    <property type="match status" value="1"/>
</dbReference>
<keyword evidence="3 10" id="KW-0963">Cytoplasm</keyword>
<dbReference type="InterPro" id="IPR036695">
    <property type="entry name" value="Arg-tRNA-synth_N_sf"/>
</dbReference>
<evidence type="ECO:0000313" key="15">
    <source>
        <dbReference type="Proteomes" id="UP000244924"/>
    </source>
</evidence>
<dbReference type="HAMAP" id="MF_00123">
    <property type="entry name" value="Arg_tRNA_synth"/>
    <property type="match status" value="1"/>
</dbReference>
<dbReference type="AlphaFoldDB" id="A0A2R8B758"/>
<dbReference type="GO" id="GO:0005524">
    <property type="term" value="F:ATP binding"/>
    <property type="evidence" value="ECO:0007669"/>
    <property type="project" value="UniProtKB-UniRule"/>
</dbReference>
<comment type="similarity">
    <text evidence="2 10 11">Belongs to the class-I aminoacyl-tRNA synthetase family.</text>
</comment>
<keyword evidence="4 10" id="KW-0436">Ligase</keyword>
<dbReference type="EC" id="6.1.1.19" evidence="10"/>
<dbReference type="OrthoDB" id="9803211at2"/>
<dbReference type="InterPro" id="IPR001278">
    <property type="entry name" value="Arg-tRNA-ligase"/>
</dbReference>
<dbReference type="Pfam" id="PF03485">
    <property type="entry name" value="Arg_tRNA_synt_N"/>
    <property type="match status" value="1"/>
</dbReference>
<evidence type="ECO:0000313" key="14">
    <source>
        <dbReference type="EMBL" id="SPH18333.1"/>
    </source>
</evidence>
<dbReference type="GO" id="GO:0004814">
    <property type="term" value="F:arginine-tRNA ligase activity"/>
    <property type="evidence" value="ECO:0007669"/>
    <property type="project" value="UniProtKB-UniRule"/>
</dbReference>
<feature type="domain" description="DALR anticodon binding" evidence="12">
    <location>
        <begin position="451"/>
        <end position="580"/>
    </location>
</feature>
<dbReference type="InterPro" id="IPR035684">
    <property type="entry name" value="ArgRS_core"/>
</dbReference>
<gene>
    <name evidence="10 14" type="primary">argS</name>
    <name evidence="14" type="ORF">DEA8626_01870</name>
</gene>
<organism evidence="14 15">
    <name type="scientific">Albidovulum aquaemixtae</name>
    <dbReference type="NCBI Taxonomy" id="1542388"/>
    <lineage>
        <taxon>Bacteria</taxon>
        <taxon>Pseudomonadati</taxon>
        <taxon>Pseudomonadota</taxon>
        <taxon>Alphaproteobacteria</taxon>
        <taxon>Rhodobacterales</taxon>
        <taxon>Paracoccaceae</taxon>
        <taxon>Albidovulum</taxon>
    </lineage>
</organism>
<dbReference type="Pfam" id="PF05746">
    <property type="entry name" value="DALR_1"/>
    <property type="match status" value="1"/>
</dbReference>
<dbReference type="InterPro" id="IPR001412">
    <property type="entry name" value="aa-tRNA-synth_I_CS"/>
</dbReference>
<accession>A0A2R8B758</accession>
<keyword evidence="5 10" id="KW-0547">Nucleotide-binding</keyword>
<dbReference type="EMBL" id="OMOQ01000001">
    <property type="protein sequence ID" value="SPH18333.1"/>
    <property type="molecule type" value="Genomic_DNA"/>
</dbReference>
<evidence type="ECO:0000256" key="2">
    <source>
        <dbReference type="ARBA" id="ARBA00005594"/>
    </source>
</evidence>
<dbReference type="InterPro" id="IPR014729">
    <property type="entry name" value="Rossmann-like_a/b/a_fold"/>
</dbReference>
<evidence type="ECO:0000256" key="11">
    <source>
        <dbReference type="RuleBase" id="RU363038"/>
    </source>
</evidence>
<dbReference type="InterPro" id="IPR005148">
    <property type="entry name" value="Arg-tRNA-synth_N"/>
</dbReference>
<dbReference type="PROSITE" id="PS00178">
    <property type="entry name" value="AA_TRNA_LIGASE_I"/>
    <property type="match status" value="1"/>
</dbReference>
<dbReference type="PANTHER" id="PTHR11956">
    <property type="entry name" value="ARGINYL-TRNA SYNTHETASE"/>
    <property type="match status" value="1"/>
</dbReference>
<dbReference type="Gene3D" id="3.30.1360.70">
    <property type="entry name" value="Arginyl tRNA synthetase N-terminal domain"/>
    <property type="match status" value="1"/>
</dbReference>
<dbReference type="Gene3D" id="3.40.50.620">
    <property type="entry name" value="HUPs"/>
    <property type="match status" value="1"/>
</dbReference>
<dbReference type="RefSeq" id="WP_108852669.1">
    <property type="nucleotide sequence ID" value="NZ_OMOQ01000001.1"/>
</dbReference>
<dbReference type="InterPro" id="IPR008909">
    <property type="entry name" value="DALR_anticod-bd"/>
</dbReference>
<dbReference type="CDD" id="cd00671">
    <property type="entry name" value="ArgRS_core"/>
    <property type="match status" value="1"/>
</dbReference>
<dbReference type="SUPFAM" id="SSF52374">
    <property type="entry name" value="Nucleotidylyl transferase"/>
    <property type="match status" value="1"/>
</dbReference>
<comment type="subunit">
    <text evidence="10">Monomer.</text>
</comment>
<dbReference type="NCBIfam" id="TIGR00456">
    <property type="entry name" value="argS"/>
    <property type="match status" value="1"/>
</dbReference>
<evidence type="ECO:0000259" key="13">
    <source>
        <dbReference type="SMART" id="SM01016"/>
    </source>
</evidence>
<dbReference type="SMART" id="SM00836">
    <property type="entry name" value="DALR_1"/>
    <property type="match status" value="1"/>
</dbReference>
<sequence>MNLFADIRALVIAELEAMTAEGALPAGLETANVAVEPPRDAAHGDMATNAAMVLAKPAGQPPRAIAEALAPRLASDPRITGAEVAGPGFLNLRLAPEVWQGVVGAALDAGRDFGRSDMGRDIRVNVEFVSANPTGPMHVGHTRNAVFGDALASLLAFAGHDVTREYYINDAGAQVDVLARSAYERYREAHGLDPEIAEGLYPGDYLIPVGEALKEKFGDTLIDKPETEWLADVREFATAEMMNMIRADLALLGIRMDVFSSEKAIAASGRIEEAIDTLRRMSLIYEGTLEPPKGKLPEDWEEREQTLFRSTSHGDDVDRPVQKSDGSWTYFAPDIAYHWDKVGRGFDVLIDVLGADHGGYVKRLKAVVSALSNGRVELDAKLIQLVKLFKNGEPFKMSKRAGTFVTLRDVVDQAGPDVTRFVMLTRKNDAALDFDFDKVLEQSKDNPVWYVQYAHARHRSVLRKAAEAGIAADDKTLRGADLAKLSHEAEIGLAKKIAEWPRLVEIAARGHEPHRVAFYLYELASEFHALWNRGNDDPALRFLQEGDADTSQAKIALVRATGVVISAGLGILGVTPVEEMR</sequence>
<feature type="domain" description="Arginyl tRNA synthetase N-terminal" evidence="13">
    <location>
        <begin position="5"/>
        <end position="94"/>
    </location>
</feature>
<dbReference type="SMART" id="SM01016">
    <property type="entry name" value="Arg_tRNA_synt_N"/>
    <property type="match status" value="1"/>
</dbReference>
<dbReference type="Pfam" id="PF00750">
    <property type="entry name" value="tRNA-synt_1d"/>
    <property type="match status" value="1"/>
</dbReference>
<evidence type="ECO:0000259" key="12">
    <source>
        <dbReference type="SMART" id="SM00836"/>
    </source>
</evidence>
<dbReference type="SUPFAM" id="SSF55190">
    <property type="entry name" value="Arginyl-tRNA synthetase (ArgRS), N-terminal 'additional' domain"/>
    <property type="match status" value="1"/>
</dbReference>
<keyword evidence="15" id="KW-1185">Reference proteome</keyword>
<evidence type="ECO:0000256" key="3">
    <source>
        <dbReference type="ARBA" id="ARBA00022490"/>
    </source>
</evidence>
<dbReference type="FunFam" id="1.10.730.10:FF:000008">
    <property type="entry name" value="Arginine--tRNA ligase"/>
    <property type="match status" value="1"/>
</dbReference>
<dbReference type="InterPro" id="IPR009080">
    <property type="entry name" value="tRNAsynth_Ia_anticodon-bd"/>
</dbReference>
<dbReference type="PRINTS" id="PR01038">
    <property type="entry name" value="TRNASYNTHARG"/>
</dbReference>
<keyword evidence="7 10" id="KW-0648">Protein biosynthesis</keyword>
<protein>
    <recommendedName>
        <fullName evidence="10">Arginine--tRNA ligase</fullName>
        <ecNumber evidence="10">6.1.1.19</ecNumber>
    </recommendedName>
    <alternativeName>
        <fullName evidence="10">Arginyl-tRNA synthetase</fullName>
        <shortName evidence="10">ArgRS</shortName>
    </alternativeName>
</protein>
<name>A0A2R8B758_9RHOB</name>
<feature type="short sequence motif" description="'HIGH' region" evidence="10">
    <location>
        <begin position="131"/>
        <end position="141"/>
    </location>
</feature>
<evidence type="ECO:0000256" key="7">
    <source>
        <dbReference type="ARBA" id="ARBA00022917"/>
    </source>
</evidence>
<comment type="catalytic activity">
    <reaction evidence="9 10">
        <text>tRNA(Arg) + L-arginine + ATP = L-arginyl-tRNA(Arg) + AMP + diphosphate</text>
        <dbReference type="Rhea" id="RHEA:20301"/>
        <dbReference type="Rhea" id="RHEA-COMP:9658"/>
        <dbReference type="Rhea" id="RHEA-COMP:9673"/>
        <dbReference type="ChEBI" id="CHEBI:30616"/>
        <dbReference type="ChEBI" id="CHEBI:32682"/>
        <dbReference type="ChEBI" id="CHEBI:33019"/>
        <dbReference type="ChEBI" id="CHEBI:78442"/>
        <dbReference type="ChEBI" id="CHEBI:78513"/>
        <dbReference type="ChEBI" id="CHEBI:456215"/>
        <dbReference type="EC" id="6.1.1.19"/>
    </reaction>
</comment>
<dbReference type="Gene3D" id="1.10.730.10">
    <property type="entry name" value="Isoleucyl-tRNA Synthetase, Domain 1"/>
    <property type="match status" value="1"/>
</dbReference>
<evidence type="ECO:0000256" key="1">
    <source>
        <dbReference type="ARBA" id="ARBA00004496"/>
    </source>
</evidence>
<evidence type="ECO:0000256" key="6">
    <source>
        <dbReference type="ARBA" id="ARBA00022840"/>
    </source>
</evidence>
<keyword evidence="8 10" id="KW-0030">Aminoacyl-tRNA synthetase</keyword>
<evidence type="ECO:0000256" key="10">
    <source>
        <dbReference type="HAMAP-Rule" id="MF_00123"/>
    </source>
</evidence>